<evidence type="ECO:0000313" key="2">
    <source>
        <dbReference type="EMBL" id="KAF1974759.1"/>
    </source>
</evidence>
<feature type="region of interest" description="Disordered" evidence="1">
    <location>
        <begin position="1"/>
        <end position="26"/>
    </location>
</feature>
<reference evidence="2" key="1">
    <citation type="journal article" date="2020" name="Stud. Mycol.">
        <title>101 Dothideomycetes genomes: a test case for predicting lifestyles and emergence of pathogens.</title>
        <authorList>
            <person name="Haridas S."/>
            <person name="Albert R."/>
            <person name="Binder M."/>
            <person name="Bloem J."/>
            <person name="Labutti K."/>
            <person name="Salamov A."/>
            <person name="Andreopoulos B."/>
            <person name="Baker S."/>
            <person name="Barry K."/>
            <person name="Bills G."/>
            <person name="Bluhm B."/>
            <person name="Cannon C."/>
            <person name="Castanera R."/>
            <person name="Culley D."/>
            <person name="Daum C."/>
            <person name="Ezra D."/>
            <person name="Gonzalez J."/>
            <person name="Henrissat B."/>
            <person name="Kuo A."/>
            <person name="Liang C."/>
            <person name="Lipzen A."/>
            <person name="Lutzoni F."/>
            <person name="Magnuson J."/>
            <person name="Mondo S."/>
            <person name="Nolan M."/>
            <person name="Ohm R."/>
            <person name="Pangilinan J."/>
            <person name="Park H.-J."/>
            <person name="Ramirez L."/>
            <person name="Alfaro M."/>
            <person name="Sun H."/>
            <person name="Tritt A."/>
            <person name="Yoshinaga Y."/>
            <person name="Zwiers L.-H."/>
            <person name="Turgeon B."/>
            <person name="Goodwin S."/>
            <person name="Spatafora J."/>
            <person name="Crous P."/>
            <person name="Grigoriev I."/>
        </authorList>
    </citation>
    <scope>NUCLEOTIDE SEQUENCE</scope>
    <source>
        <strain evidence="2">CBS 107.79</strain>
    </source>
</reference>
<organism evidence="2 3">
    <name type="scientific">Bimuria novae-zelandiae CBS 107.79</name>
    <dbReference type="NCBI Taxonomy" id="1447943"/>
    <lineage>
        <taxon>Eukaryota</taxon>
        <taxon>Fungi</taxon>
        <taxon>Dikarya</taxon>
        <taxon>Ascomycota</taxon>
        <taxon>Pezizomycotina</taxon>
        <taxon>Dothideomycetes</taxon>
        <taxon>Pleosporomycetidae</taxon>
        <taxon>Pleosporales</taxon>
        <taxon>Massarineae</taxon>
        <taxon>Didymosphaeriaceae</taxon>
        <taxon>Bimuria</taxon>
    </lineage>
</organism>
<sequence length="208" mass="23654">MDYVGRRATSKPQQPPHTSLGTMVPHPRCPSQFQQHCKMRSVWLMRKEPNSDRARDTFQYPQHIQEKDLDIEDQETYDNYSDMGILRGTSAMNFHLADEGIQIELIAEIDILQSSPKTSISTIQIQFCALKPNNMGKDHHALQETVSATRVAHRAHKSRSIHIVYFGPKEIAMVMRRTIPDLLRVSAQGQILDGRGVPNQVVVCILQV</sequence>
<feature type="compositionally biased region" description="Polar residues" evidence="1">
    <location>
        <begin position="10"/>
        <end position="21"/>
    </location>
</feature>
<accession>A0A6A5VEF5</accession>
<proteinExistence type="predicted"/>
<name>A0A6A5VEF5_9PLEO</name>
<dbReference type="AlphaFoldDB" id="A0A6A5VEF5"/>
<dbReference type="Proteomes" id="UP000800036">
    <property type="component" value="Unassembled WGS sequence"/>
</dbReference>
<protein>
    <submittedName>
        <fullName evidence="2">Uncharacterized protein</fullName>
    </submittedName>
</protein>
<evidence type="ECO:0000313" key="3">
    <source>
        <dbReference type="Proteomes" id="UP000800036"/>
    </source>
</evidence>
<evidence type="ECO:0000256" key="1">
    <source>
        <dbReference type="SAM" id="MobiDB-lite"/>
    </source>
</evidence>
<gene>
    <name evidence="2" type="ORF">BU23DRAFT_90509</name>
</gene>
<keyword evidence="3" id="KW-1185">Reference proteome</keyword>
<dbReference type="EMBL" id="ML976673">
    <property type="protein sequence ID" value="KAF1974759.1"/>
    <property type="molecule type" value="Genomic_DNA"/>
</dbReference>